<gene>
    <name evidence="1" type="ORF">EPV75_07815</name>
</gene>
<dbReference type="CDD" id="cd02513">
    <property type="entry name" value="CMP-NeuAc_Synthase"/>
    <property type="match status" value="1"/>
</dbReference>
<dbReference type="RefSeq" id="WP_128385010.1">
    <property type="nucleotide sequence ID" value="NZ_CP035033.1"/>
</dbReference>
<dbReference type="InterPro" id="IPR003329">
    <property type="entry name" value="Cytidylyl_trans"/>
</dbReference>
<dbReference type="Proteomes" id="UP000285478">
    <property type="component" value="Chromosome"/>
</dbReference>
<dbReference type="InterPro" id="IPR050793">
    <property type="entry name" value="CMP-NeuNAc_synthase"/>
</dbReference>
<protein>
    <submittedName>
        <fullName evidence="1">Acylneuraminate cytidylyltransferase family protein</fullName>
    </submittedName>
</protein>
<dbReference type="KEGG" id="htr:EPV75_07815"/>
<evidence type="ECO:0000313" key="2">
    <source>
        <dbReference type="Proteomes" id="UP000285478"/>
    </source>
</evidence>
<dbReference type="EMBL" id="CP035033">
    <property type="protein sequence ID" value="QAB15579.1"/>
    <property type="molecule type" value="Genomic_DNA"/>
</dbReference>
<dbReference type="SUPFAM" id="SSF53448">
    <property type="entry name" value="Nucleotide-diphospho-sugar transferases"/>
    <property type="match status" value="1"/>
</dbReference>
<keyword evidence="2" id="KW-1185">Reference proteome</keyword>
<dbReference type="Gene3D" id="3.90.550.10">
    <property type="entry name" value="Spore Coat Polysaccharide Biosynthesis Protein SpsA, Chain A"/>
    <property type="match status" value="1"/>
</dbReference>
<dbReference type="AlphaFoldDB" id="A0A410H3T2"/>
<sequence length="240" mass="26722">MSSAIALIPARANSKRFPRKNLAMLGDKPLLAWTIEAALESGVFDEVVLSSDSDEILQTVSGYQDAGLTYELRSPHLATDDATAVQVLSDVIARRAADGKNYQACSLLLPTCPFRDAQDIQRAFALLTDEVKSVVSMKQTAQLPQFMFRQSEDGLAKVPEQFCSTDFAATRLQANPEYFYPNGAIYFAHTDAFLSEQRFYTDNMKIYSMPEARSIDIDNQVDLVFAQAVLENNIHQEDFA</sequence>
<reference evidence="1 2" key="1">
    <citation type="journal article" date="2018" name="Environ. Microbiol.">
        <title>Genomes of ubiquitous marine and hypersaline Hydrogenovibrio, Thiomicrorhabdus and Thiomicrospira spp. encode a diversity of mechanisms to sustain chemolithoautotrophy in heterogeneous environments.</title>
        <authorList>
            <person name="Scott K.M."/>
            <person name="Williams J."/>
            <person name="Porter C.M.B."/>
            <person name="Russel S."/>
            <person name="Harmer T.L."/>
            <person name="Paul J.H."/>
            <person name="Antonen K.M."/>
            <person name="Bridges M.K."/>
            <person name="Camper G.J."/>
            <person name="Campla C.K."/>
            <person name="Casella L.G."/>
            <person name="Chase E."/>
            <person name="Conrad J.W."/>
            <person name="Cruz M.C."/>
            <person name="Dunlap D.S."/>
            <person name="Duran L."/>
            <person name="Fahsbender E.M."/>
            <person name="Goldsmith D.B."/>
            <person name="Keeley R.F."/>
            <person name="Kondoff M.R."/>
            <person name="Kussy B.I."/>
            <person name="Lane M.K."/>
            <person name="Lawler S."/>
            <person name="Leigh B.A."/>
            <person name="Lewis C."/>
            <person name="Lostal L.M."/>
            <person name="Marking D."/>
            <person name="Mancera P.A."/>
            <person name="McClenthan E.C."/>
            <person name="McIntyre E.A."/>
            <person name="Mine J.A."/>
            <person name="Modi S."/>
            <person name="Moore B.D."/>
            <person name="Morgan W.A."/>
            <person name="Nelson K.M."/>
            <person name="Nguyen K.N."/>
            <person name="Ogburn N."/>
            <person name="Parrino D.G."/>
            <person name="Pedapudi A.D."/>
            <person name="Pelham R.P."/>
            <person name="Preece A.M."/>
            <person name="Rampersad E.A."/>
            <person name="Richardson J.C."/>
            <person name="Rodgers C.M."/>
            <person name="Schaffer B.L."/>
            <person name="Sheridan N.E."/>
            <person name="Solone M.R."/>
            <person name="Staley Z.R."/>
            <person name="Tabuchi M."/>
            <person name="Waide R.J."/>
            <person name="Wanjugi P.W."/>
            <person name="Young S."/>
            <person name="Clum A."/>
            <person name="Daum C."/>
            <person name="Huntemann M."/>
            <person name="Ivanova N."/>
            <person name="Kyrpides N."/>
            <person name="Mikhailova N."/>
            <person name="Palaniappan K."/>
            <person name="Pillay M."/>
            <person name="Reddy T.B.K."/>
            <person name="Shapiro N."/>
            <person name="Stamatis D."/>
            <person name="Varghese N."/>
            <person name="Woyke T."/>
            <person name="Boden R."/>
            <person name="Freyermuth S.K."/>
            <person name="Kerfeld C.A."/>
        </authorList>
    </citation>
    <scope>NUCLEOTIDE SEQUENCE [LARGE SCALE GENOMIC DNA]</scope>
    <source>
        <strain evidence="1 2">JR-2</strain>
    </source>
</reference>
<dbReference type="GO" id="GO:0008781">
    <property type="term" value="F:N-acylneuraminate cytidylyltransferase activity"/>
    <property type="evidence" value="ECO:0007669"/>
    <property type="project" value="TreeGrafter"/>
</dbReference>
<keyword evidence="1" id="KW-0548">Nucleotidyltransferase</keyword>
<dbReference type="PANTHER" id="PTHR21485:SF6">
    <property type="entry name" value="N-ACYLNEURAMINATE CYTIDYLYLTRANSFERASE-RELATED"/>
    <property type="match status" value="1"/>
</dbReference>
<name>A0A410H3T2_9GAMM</name>
<accession>A0A410H3T2</accession>
<evidence type="ECO:0000313" key="1">
    <source>
        <dbReference type="EMBL" id="QAB15579.1"/>
    </source>
</evidence>
<proteinExistence type="predicted"/>
<dbReference type="InterPro" id="IPR029044">
    <property type="entry name" value="Nucleotide-diphossugar_trans"/>
</dbReference>
<organism evidence="1 2">
    <name type="scientific">Hydrogenovibrio thermophilus</name>
    <dbReference type="NCBI Taxonomy" id="265883"/>
    <lineage>
        <taxon>Bacteria</taxon>
        <taxon>Pseudomonadati</taxon>
        <taxon>Pseudomonadota</taxon>
        <taxon>Gammaproteobacteria</taxon>
        <taxon>Thiotrichales</taxon>
        <taxon>Piscirickettsiaceae</taxon>
        <taxon>Hydrogenovibrio</taxon>
    </lineage>
</organism>
<dbReference type="Pfam" id="PF02348">
    <property type="entry name" value="CTP_transf_3"/>
    <property type="match status" value="1"/>
</dbReference>
<dbReference type="PANTHER" id="PTHR21485">
    <property type="entry name" value="HAD SUPERFAMILY MEMBERS CMAS AND KDSC"/>
    <property type="match status" value="1"/>
</dbReference>
<keyword evidence="1" id="KW-0808">Transferase</keyword>